<keyword evidence="3" id="KW-1185">Reference proteome</keyword>
<proteinExistence type="predicted"/>
<dbReference type="Proteomes" id="UP000663792">
    <property type="component" value="Unassembled WGS sequence"/>
</dbReference>
<feature type="region of interest" description="Disordered" evidence="1">
    <location>
        <begin position="26"/>
        <end position="48"/>
    </location>
</feature>
<gene>
    <name evidence="2" type="ORF">JL106_15595</name>
</gene>
<dbReference type="EMBL" id="JAERWK010000020">
    <property type="protein sequence ID" value="MBM9468706.1"/>
    <property type="molecule type" value="Genomic_DNA"/>
</dbReference>
<organism evidence="2 3">
    <name type="scientific">Nakamurella leprariae</name>
    <dbReference type="NCBI Taxonomy" id="2803911"/>
    <lineage>
        <taxon>Bacteria</taxon>
        <taxon>Bacillati</taxon>
        <taxon>Actinomycetota</taxon>
        <taxon>Actinomycetes</taxon>
        <taxon>Nakamurellales</taxon>
        <taxon>Nakamurellaceae</taxon>
        <taxon>Nakamurella</taxon>
    </lineage>
</organism>
<name>A0A938YA09_9ACTN</name>
<accession>A0A938YA09</accession>
<feature type="compositionally biased region" description="Polar residues" evidence="1">
    <location>
        <begin position="32"/>
        <end position="42"/>
    </location>
</feature>
<dbReference type="AlphaFoldDB" id="A0A938YA09"/>
<evidence type="ECO:0000313" key="3">
    <source>
        <dbReference type="Proteomes" id="UP000663792"/>
    </source>
</evidence>
<comment type="caution">
    <text evidence="2">The sequence shown here is derived from an EMBL/GenBank/DDBJ whole genome shotgun (WGS) entry which is preliminary data.</text>
</comment>
<dbReference type="RefSeq" id="WP_205261651.1">
    <property type="nucleotide sequence ID" value="NZ_JAERWK010000020.1"/>
</dbReference>
<protein>
    <submittedName>
        <fullName evidence="2">Uncharacterized protein</fullName>
    </submittedName>
</protein>
<evidence type="ECO:0000313" key="2">
    <source>
        <dbReference type="EMBL" id="MBM9468706.1"/>
    </source>
</evidence>
<evidence type="ECO:0000256" key="1">
    <source>
        <dbReference type="SAM" id="MobiDB-lite"/>
    </source>
</evidence>
<sequence length="180" mass="18925">MSPPAVTPLSGYGLGVQLPAGWEGRISRRPVPTTSFTPQTRADTGPGNAGADGWLGEQMLPVLHAANFPLPAVRGDYGSSAVERMGRQHIFIGLLEFGAECLGSALYAPLGVPRVSLADFHPNALQRRLPGQSGCQMFFTAADRPCCLYVVIGSWTPPATVAALIEQVNAVLSGIEVAAR</sequence>
<reference evidence="2" key="1">
    <citation type="submission" date="2021-01" db="EMBL/GenBank/DDBJ databases">
        <title>YIM 132084 draft genome.</title>
        <authorList>
            <person name="An D."/>
        </authorList>
    </citation>
    <scope>NUCLEOTIDE SEQUENCE</scope>
    <source>
        <strain evidence="2">YIM 132084</strain>
    </source>
</reference>